<dbReference type="EMBL" id="JXTP01000090">
    <property type="protein sequence ID" value="KIU26044.1"/>
    <property type="molecule type" value="Genomic_DNA"/>
</dbReference>
<evidence type="ECO:0000313" key="1">
    <source>
        <dbReference type="EMBL" id="KIU26044.1"/>
    </source>
</evidence>
<comment type="caution">
    <text evidence="1">The sequence shown here is derived from an EMBL/GenBank/DDBJ whole genome shotgun (WGS) entry which is preliminary data.</text>
</comment>
<gene>
    <name evidence="1" type="ORF">SR41_16970</name>
</gene>
<organism evidence="1 2">
    <name type="scientific">Sphingomonas melonis</name>
    <dbReference type="NCBI Taxonomy" id="152682"/>
    <lineage>
        <taxon>Bacteria</taxon>
        <taxon>Pseudomonadati</taxon>
        <taxon>Pseudomonadota</taxon>
        <taxon>Alphaproteobacteria</taxon>
        <taxon>Sphingomonadales</taxon>
        <taxon>Sphingomonadaceae</taxon>
        <taxon>Sphingomonas</taxon>
    </lineage>
</organism>
<sequence>MSERRPAAAASAPPAVNPDLNAVHTSLVGLVASLNASIAQATTAAQVVAITDEIAEVNARVGSVGRQLLTQQTAAITRNAQAVAKAVPDVEAAIKEFDDLRSFIGGVTRFLAIVDKAIDVAKLVV</sequence>
<name>A0A0D1KNL4_9SPHN</name>
<protein>
    <submittedName>
        <fullName evidence="1">Uncharacterized protein</fullName>
    </submittedName>
</protein>
<proteinExistence type="predicted"/>
<reference evidence="1 2" key="1">
    <citation type="submission" date="2015-01" db="EMBL/GenBank/DDBJ databases">
        <title>Genome of Sphingomonas taxi strain 30a.</title>
        <authorList>
            <person name="Eevers N."/>
            <person name="Van Hamme J."/>
            <person name="Bottos E."/>
            <person name="Weyens N."/>
            <person name="Vangronsveld J."/>
        </authorList>
    </citation>
    <scope>NUCLEOTIDE SEQUENCE [LARGE SCALE GENOMIC DNA]</scope>
    <source>
        <strain evidence="1 2">30a</strain>
    </source>
</reference>
<evidence type="ECO:0000313" key="2">
    <source>
        <dbReference type="Proteomes" id="UP000033203"/>
    </source>
</evidence>
<dbReference type="AlphaFoldDB" id="A0A0D1KNL4"/>
<dbReference type="Proteomes" id="UP000033203">
    <property type="component" value="Unassembled WGS sequence"/>
</dbReference>
<accession>A0A0D1KNL4</accession>
<dbReference type="PATRIC" id="fig|1549858.7.peg.3599"/>